<evidence type="ECO:0000256" key="1">
    <source>
        <dbReference type="ARBA" id="ARBA00009431"/>
    </source>
</evidence>
<evidence type="ECO:0000256" key="4">
    <source>
        <dbReference type="ARBA" id="ARBA00023180"/>
    </source>
</evidence>
<dbReference type="FunFam" id="3.40.50.11320:FF:000002">
    <property type="entry name" value="Carboxypeptidase"/>
    <property type="match status" value="1"/>
</dbReference>
<dbReference type="InterPro" id="IPR001563">
    <property type="entry name" value="Peptidase_S10"/>
</dbReference>
<keyword evidence="4" id="KW-0325">Glycoprotein</keyword>
<dbReference type="PRINTS" id="PR00724">
    <property type="entry name" value="CRBOXYPTASEC"/>
</dbReference>
<evidence type="ECO:0000313" key="6">
    <source>
        <dbReference type="EMBL" id="JAT74012.1"/>
    </source>
</evidence>
<evidence type="ECO:0000256" key="2">
    <source>
        <dbReference type="ARBA" id="ARBA00022729"/>
    </source>
</evidence>
<dbReference type="SUPFAM" id="SSF53474">
    <property type="entry name" value="alpha/beta-Hydrolases"/>
    <property type="match status" value="1"/>
</dbReference>
<dbReference type="Pfam" id="PF00450">
    <property type="entry name" value="Peptidase_S10"/>
    <property type="match status" value="1"/>
</dbReference>
<sequence length="506" mass="55791">PHNTLKACGKMHKLWVALAVCALASCVQGISSGDAPFFLRSRATKNHLTKEAAADKVSSLPGWGNLQDDEFDIYSGYITVDAEAGRSLFYVFVESQDDPAADPLVLWLNGGPGCSSLAGGFMSELGPFFPTTRGNLQANDYSWNTKANVLFVEAPAFVGFSYSNTTADRDVGDKRTAEDNHEFLLRWFDRFPHYRSHKFWLSGESYAGHYVPTLALEILRGNEGADAPPINLKGLLVGNAWTDAQLDNHGALEFWFSHGLISFTAYKGIKKYCDFGSVGPLQQEFAPTLNATAVNTPKCDKFVSLALDQIRGINIYDIFADVCLSPDASNPALALGRALKGHPLGLSTAAAVLKNKYDPCIDNEVETYLNREDVQRALHVVPGLAPKRWTGCTHEIQYSREDLLSSMLPVWHHLLEADLELLVYSGDVDAIVPVTGTRAWIHGLALEVAEPWRAWTSASRQVGGWTVRYSHGLTFATVRGAGHMVPYTQPERALHLFNSWVHHQRL</sequence>
<feature type="non-terminal residue" evidence="6">
    <location>
        <position position="1"/>
    </location>
</feature>
<dbReference type="AlphaFoldDB" id="A0A1D2A4A0"/>
<dbReference type="PROSITE" id="PS00560">
    <property type="entry name" value="CARBOXYPEPT_SER_HIS"/>
    <property type="match status" value="1"/>
</dbReference>
<comment type="similarity">
    <text evidence="1 5">Belongs to the peptidase S10 family.</text>
</comment>
<evidence type="ECO:0000256" key="5">
    <source>
        <dbReference type="RuleBase" id="RU361156"/>
    </source>
</evidence>
<dbReference type="PROSITE" id="PS00131">
    <property type="entry name" value="CARBOXYPEPT_SER_SER"/>
    <property type="match status" value="1"/>
</dbReference>
<dbReference type="FunFam" id="3.40.50.1820:FF:000211">
    <property type="entry name" value="Carboxypeptidase"/>
    <property type="match status" value="1"/>
</dbReference>
<organism evidence="6">
    <name type="scientific">Auxenochlorella protothecoides</name>
    <name type="common">Green microalga</name>
    <name type="synonym">Chlorella protothecoides</name>
    <dbReference type="NCBI Taxonomy" id="3075"/>
    <lineage>
        <taxon>Eukaryota</taxon>
        <taxon>Viridiplantae</taxon>
        <taxon>Chlorophyta</taxon>
        <taxon>core chlorophytes</taxon>
        <taxon>Trebouxiophyceae</taxon>
        <taxon>Chlorellales</taxon>
        <taxon>Chlorellaceae</taxon>
        <taxon>Auxenochlorella</taxon>
    </lineage>
</organism>
<keyword evidence="5" id="KW-0378">Hydrolase</keyword>
<dbReference type="GO" id="GO:0006508">
    <property type="term" value="P:proteolysis"/>
    <property type="evidence" value="ECO:0007669"/>
    <property type="project" value="UniProtKB-KW"/>
</dbReference>
<feature type="signal peptide" evidence="5">
    <location>
        <begin position="1"/>
        <end position="29"/>
    </location>
</feature>
<dbReference type="Gene3D" id="3.40.50.11320">
    <property type="match status" value="1"/>
</dbReference>
<keyword evidence="5" id="KW-0645">Protease</keyword>
<dbReference type="GO" id="GO:0004185">
    <property type="term" value="F:serine-type carboxypeptidase activity"/>
    <property type="evidence" value="ECO:0007669"/>
    <property type="project" value="UniProtKB-UniRule"/>
</dbReference>
<evidence type="ECO:0000256" key="3">
    <source>
        <dbReference type="ARBA" id="ARBA00023157"/>
    </source>
</evidence>
<keyword evidence="3" id="KW-1015">Disulfide bond</keyword>
<name>A0A1D2A4A0_AUXPR</name>
<proteinExistence type="inferred from homology"/>
<dbReference type="InterPro" id="IPR018202">
    <property type="entry name" value="Ser_caboxypep_ser_AS"/>
</dbReference>
<keyword evidence="5" id="KW-0121">Carboxypeptidase</keyword>
<protein>
    <recommendedName>
        <fullName evidence="5">Carboxypeptidase</fullName>
        <ecNumber evidence="5">3.4.16.-</ecNumber>
    </recommendedName>
</protein>
<dbReference type="Gene3D" id="6.10.250.940">
    <property type="match status" value="1"/>
</dbReference>
<dbReference type="EC" id="3.4.16.-" evidence="5"/>
<accession>A0A1D2A4A0</accession>
<dbReference type="InterPro" id="IPR029058">
    <property type="entry name" value="AB_hydrolase_fold"/>
</dbReference>
<reference evidence="6" key="1">
    <citation type="submission" date="2015-08" db="EMBL/GenBank/DDBJ databases">
        <authorList>
            <person name="Babu N.S."/>
            <person name="Beckwith C.J."/>
            <person name="Beseler K.G."/>
            <person name="Brison A."/>
            <person name="Carone J.V."/>
            <person name="Caskin T.P."/>
            <person name="Diamond M."/>
            <person name="Durham M.E."/>
            <person name="Foxe J.M."/>
            <person name="Go M."/>
            <person name="Henderson B.A."/>
            <person name="Jones I.B."/>
            <person name="McGettigan J.A."/>
            <person name="Micheletti S.J."/>
            <person name="Nasrallah M.E."/>
            <person name="Ortiz D."/>
            <person name="Piller C.R."/>
            <person name="Privatt S.R."/>
            <person name="Schneider S.L."/>
            <person name="Sharp S."/>
            <person name="Smith T.C."/>
            <person name="Stanton J.D."/>
            <person name="Ullery H.E."/>
            <person name="Wilson R.J."/>
            <person name="Serrano M.G."/>
            <person name="Buck G."/>
            <person name="Lee V."/>
            <person name="Wang Y."/>
            <person name="Carvalho R."/>
            <person name="Voegtly L."/>
            <person name="Shi R."/>
            <person name="Duckworth R."/>
            <person name="Johnson A."/>
            <person name="Loviza R."/>
            <person name="Walstead R."/>
            <person name="Shah Z."/>
            <person name="Kiflezghi M."/>
            <person name="Wade K."/>
            <person name="Ball S.L."/>
            <person name="Bradley K.W."/>
            <person name="Asai D.J."/>
            <person name="Bowman C.A."/>
            <person name="Russell D.A."/>
            <person name="Pope W.H."/>
            <person name="Jacobs-Sera D."/>
            <person name="Hendrix R.W."/>
            <person name="Hatfull G.F."/>
        </authorList>
    </citation>
    <scope>NUCLEOTIDE SEQUENCE</scope>
</reference>
<dbReference type="PANTHER" id="PTHR11802">
    <property type="entry name" value="SERINE PROTEASE FAMILY S10 SERINE CARBOXYPEPTIDASE"/>
    <property type="match status" value="1"/>
</dbReference>
<dbReference type="Gene3D" id="3.40.50.1820">
    <property type="entry name" value="alpha/beta hydrolase"/>
    <property type="match status" value="1"/>
</dbReference>
<dbReference type="PANTHER" id="PTHR11802:SF201">
    <property type="entry name" value="CARBOXYPEPTIDASE"/>
    <property type="match status" value="1"/>
</dbReference>
<keyword evidence="2 5" id="KW-0732">Signal</keyword>
<gene>
    <name evidence="6" type="ORF">g.8724</name>
</gene>
<dbReference type="InterPro" id="IPR033124">
    <property type="entry name" value="Ser_caboxypep_his_AS"/>
</dbReference>
<feature type="chain" id="PRO_5008811268" description="Carboxypeptidase" evidence="5">
    <location>
        <begin position="30"/>
        <end position="506"/>
    </location>
</feature>
<dbReference type="EMBL" id="GDKF01004610">
    <property type="protein sequence ID" value="JAT74012.1"/>
    <property type="molecule type" value="Transcribed_RNA"/>
</dbReference>